<dbReference type="GO" id="GO:0006044">
    <property type="term" value="P:N-acetylglucosamine metabolic process"/>
    <property type="evidence" value="ECO:0007669"/>
    <property type="project" value="TreeGrafter"/>
</dbReference>
<evidence type="ECO:0000313" key="1">
    <source>
        <dbReference type="EMBL" id="CAD9467857.1"/>
    </source>
</evidence>
<protein>
    <submittedName>
        <fullName evidence="1">Uncharacterized protein</fullName>
    </submittedName>
</protein>
<sequence>MAQVARKGAALHFSSYMRRSWPLVVSFAMTTSTRDITPIAVVAKTVPTPDHSIQSPKPTVASEVADIPTTRFAKTPYAWDELVDIVERKQDLSLLARSVEQQRVYKAYRDALRREWKTVYDHILHSKFGFQKRIVSSPPQESGTLSSDSAEYNDIDPKNPLWEAFPPLEEVNSSQLSLCRNDFPYYFEDGIEHWCLWKLGGSVTPEEIENAKQKLMNSKDVVKTLHWINPPHLKSLPDIDHAHILCLRKGVKNDFQETTHHSI</sequence>
<dbReference type="EMBL" id="HBGV01000958">
    <property type="protein sequence ID" value="CAD9467857.1"/>
    <property type="molecule type" value="Transcribed_RNA"/>
</dbReference>
<accession>A0A7S2GQS3</accession>
<gene>
    <name evidence="1" type="ORF">HTAM1171_LOCUS594</name>
</gene>
<reference evidence="1" key="1">
    <citation type="submission" date="2021-01" db="EMBL/GenBank/DDBJ databases">
        <authorList>
            <person name="Corre E."/>
            <person name="Pelletier E."/>
            <person name="Niang G."/>
            <person name="Scheremetjew M."/>
            <person name="Finn R."/>
            <person name="Kale V."/>
            <person name="Holt S."/>
            <person name="Cochrane G."/>
            <person name="Meng A."/>
            <person name="Brown T."/>
            <person name="Cohen L."/>
        </authorList>
    </citation>
    <scope>NUCLEOTIDE SEQUENCE</scope>
    <source>
        <strain evidence="1">CCMP826</strain>
    </source>
</reference>
<dbReference type="AlphaFoldDB" id="A0A7S2GQS3"/>
<dbReference type="GO" id="GO:0005737">
    <property type="term" value="C:cytoplasm"/>
    <property type="evidence" value="ECO:0007669"/>
    <property type="project" value="TreeGrafter"/>
</dbReference>
<dbReference type="InterPro" id="IPR022036">
    <property type="entry name" value="DUF3605"/>
</dbReference>
<dbReference type="PANTHER" id="PTHR35020">
    <property type="entry name" value="N-ACETYLGLUCOSAMINE-INDUCED PROTEIN 1"/>
    <property type="match status" value="1"/>
</dbReference>
<organism evidence="1">
    <name type="scientific">Helicotheca tamesis</name>
    <dbReference type="NCBI Taxonomy" id="374047"/>
    <lineage>
        <taxon>Eukaryota</taxon>
        <taxon>Sar</taxon>
        <taxon>Stramenopiles</taxon>
        <taxon>Ochrophyta</taxon>
        <taxon>Bacillariophyta</taxon>
        <taxon>Mediophyceae</taxon>
        <taxon>Lithodesmiophycidae</taxon>
        <taxon>Lithodesmiales</taxon>
        <taxon>Lithodesmiaceae</taxon>
        <taxon>Helicotheca</taxon>
    </lineage>
</organism>
<dbReference type="Pfam" id="PF12239">
    <property type="entry name" value="DUF3605"/>
    <property type="match status" value="1"/>
</dbReference>
<proteinExistence type="predicted"/>
<dbReference type="PANTHER" id="PTHR35020:SF2">
    <property type="entry name" value="N-ACETYLGLUCOSAMINE-INDUCED PROTEIN 1"/>
    <property type="match status" value="1"/>
</dbReference>
<name>A0A7S2GQS3_9STRA</name>